<dbReference type="AlphaFoldDB" id="A0A427A858"/>
<sequence>MDRAGGPIKSSVLSPRMGEGIAHGPNRVGDPRATNRASDLQATDRAARGIFLLFSFFSLFSFFLFLPQSTADGRLRRYRPIASDLRTGQLVDWYVLLGTGGSAVGLGGSTAESTQNPGPG</sequence>
<proteinExistence type="predicted"/>
<protein>
    <submittedName>
        <fullName evidence="3">Uncharacterized protein</fullName>
    </submittedName>
</protein>
<keyword evidence="2" id="KW-0812">Transmembrane</keyword>
<keyword evidence="2" id="KW-1133">Transmembrane helix</keyword>
<name>A0A427A858_ENSVE</name>
<feature type="transmembrane region" description="Helical" evidence="2">
    <location>
        <begin position="46"/>
        <end position="66"/>
    </location>
</feature>
<evidence type="ECO:0000313" key="4">
    <source>
        <dbReference type="Proteomes" id="UP000287651"/>
    </source>
</evidence>
<dbReference type="EMBL" id="AMZH03003402">
    <property type="protein sequence ID" value="RRT72446.1"/>
    <property type="molecule type" value="Genomic_DNA"/>
</dbReference>
<accession>A0A427A858</accession>
<evidence type="ECO:0000256" key="2">
    <source>
        <dbReference type="SAM" id="Phobius"/>
    </source>
</evidence>
<evidence type="ECO:0000313" key="3">
    <source>
        <dbReference type="EMBL" id="RRT72446.1"/>
    </source>
</evidence>
<reference evidence="3 4" key="1">
    <citation type="journal article" date="2014" name="Agronomy (Basel)">
        <title>A Draft Genome Sequence for Ensete ventricosum, the Drought-Tolerant Tree Against Hunger.</title>
        <authorList>
            <person name="Harrison J."/>
            <person name="Moore K.A."/>
            <person name="Paszkiewicz K."/>
            <person name="Jones T."/>
            <person name="Grant M."/>
            <person name="Ambacheew D."/>
            <person name="Muzemil S."/>
            <person name="Studholme D.J."/>
        </authorList>
    </citation>
    <scope>NUCLEOTIDE SEQUENCE [LARGE SCALE GENOMIC DNA]</scope>
</reference>
<dbReference type="Proteomes" id="UP000287651">
    <property type="component" value="Unassembled WGS sequence"/>
</dbReference>
<comment type="caution">
    <text evidence="3">The sequence shown here is derived from an EMBL/GenBank/DDBJ whole genome shotgun (WGS) entry which is preliminary data.</text>
</comment>
<organism evidence="3 4">
    <name type="scientific">Ensete ventricosum</name>
    <name type="common">Abyssinian banana</name>
    <name type="synonym">Musa ensete</name>
    <dbReference type="NCBI Taxonomy" id="4639"/>
    <lineage>
        <taxon>Eukaryota</taxon>
        <taxon>Viridiplantae</taxon>
        <taxon>Streptophyta</taxon>
        <taxon>Embryophyta</taxon>
        <taxon>Tracheophyta</taxon>
        <taxon>Spermatophyta</taxon>
        <taxon>Magnoliopsida</taxon>
        <taxon>Liliopsida</taxon>
        <taxon>Zingiberales</taxon>
        <taxon>Musaceae</taxon>
        <taxon>Ensete</taxon>
    </lineage>
</organism>
<keyword evidence="2" id="KW-0472">Membrane</keyword>
<gene>
    <name evidence="3" type="ORF">B296_00015032</name>
</gene>
<evidence type="ECO:0000256" key="1">
    <source>
        <dbReference type="SAM" id="MobiDB-lite"/>
    </source>
</evidence>
<feature type="region of interest" description="Disordered" evidence="1">
    <location>
        <begin position="1"/>
        <end position="39"/>
    </location>
</feature>